<evidence type="ECO:0000313" key="1">
    <source>
        <dbReference type="EMBL" id="SHN26160.1"/>
    </source>
</evidence>
<accession>A0A1M7Q6N3</accession>
<organism evidence="1 2">
    <name type="scientific">Duganella sacchari</name>
    <dbReference type="NCBI Taxonomy" id="551987"/>
    <lineage>
        <taxon>Bacteria</taxon>
        <taxon>Pseudomonadati</taxon>
        <taxon>Pseudomonadota</taxon>
        <taxon>Betaproteobacteria</taxon>
        <taxon>Burkholderiales</taxon>
        <taxon>Oxalobacteraceae</taxon>
        <taxon>Telluria group</taxon>
        <taxon>Duganella</taxon>
    </lineage>
</organism>
<dbReference type="Proteomes" id="UP000184339">
    <property type="component" value="Unassembled WGS sequence"/>
</dbReference>
<dbReference type="STRING" id="551987.SAMN05192549_106271"/>
<dbReference type="EMBL" id="FRCX01000006">
    <property type="protein sequence ID" value="SHN26160.1"/>
    <property type="molecule type" value="Genomic_DNA"/>
</dbReference>
<protein>
    <submittedName>
        <fullName evidence="1">Uncharacterized protein</fullName>
    </submittedName>
</protein>
<gene>
    <name evidence="1" type="ORF">SAMN05192549_106271</name>
</gene>
<name>A0A1M7Q6N3_9BURK</name>
<sequence length="264" mass="29264">MLCWPRRQETWQKGPQLLRLFSVLLLAVAAPAWGCKLAARAYDLKAFWQVESARKVVFIGEVVAVEDVAPPPELERDQRITFLPYRWWLGKPERSVPARGAIAKPVGTDCDGNWDFTVAKGQRWLIAGYEEEIDGETVVLPSAMLSRQLDGGELPKEIADVLQTPQFTGMPLAAARKSILRSGWKPRPTSQRNASAAPFFRAGYREVEICTGTGLNDCIFNYTNQQSCLRVYTAGEQPQATMVINGTSECPARDVLTPSPPAGR</sequence>
<proteinExistence type="predicted"/>
<reference evidence="2" key="1">
    <citation type="submission" date="2016-11" db="EMBL/GenBank/DDBJ databases">
        <authorList>
            <person name="Varghese N."/>
            <person name="Submissions S."/>
        </authorList>
    </citation>
    <scope>NUCLEOTIDE SEQUENCE [LARGE SCALE GENOMIC DNA]</scope>
    <source>
        <strain evidence="2">Sac-22</strain>
    </source>
</reference>
<dbReference type="RefSeq" id="WP_072785987.1">
    <property type="nucleotide sequence ID" value="NZ_FRCX01000006.1"/>
</dbReference>
<keyword evidence="2" id="KW-1185">Reference proteome</keyword>
<dbReference type="AlphaFoldDB" id="A0A1M7Q6N3"/>
<evidence type="ECO:0000313" key="2">
    <source>
        <dbReference type="Proteomes" id="UP000184339"/>
    </source>
</evidence>
<dbReference type="OrthoDB" id="8759977at2"/>